<evidence type="ECO:0000256" key="3">
    <source>
        <dbReference type="ARBA" id="ARBA00022490"/>
    </source>
</evidence>
<dbReference type="InterPro" id="IPR029016">
    <property type="entry name" value="GAF-like_dom_sf"/>
</dbReference>
<evidence type="ECO:0000256" key="10">
    <source>
        <dbReference type="ARBA" id="ARBA00023012"/>
    </source>
</evidence>
<dbReference type="GO" id="GO:0000287">
    <property type="term" value="F:magnesium ion binding"/>
    <property type="evidence" value="ECO:0007669"/>
    <property type="project" value="UniProtKB-ARBA"/>
</dbReference>
<evidence type="ECO:0000256" key="4">
    <source>
        <dbReference type="ARBA" id="ARBA00022553"/>
    </source>
</evidence>
<dbReference type="AlphaFoldDB" id="A0A7W7U2L9"/>
<dbReference type="Pfam" id="PF13185">
    <property type="entry name" value="GAF_2"/>
    <property type="match status" value="2"/>
</dbReference>
<dbReference type="GO" id="GO:0000155">
    <property type="term" value="F:phosphorelay sensor kinase activity"/>
    <property type="evidence" value="ECO:0007669"/>
    <property type="project" value="InterPro"/>
</dbReference>
<feature type="domain" description="GAF" evidence="12">
    <location>
        <begin position="204"/>
        <end position="396"/>
    </location>
</feature>
<dbReference type="GO" id="GO:0019825">
    <property type="term" value="F:oxygen binding"/>
    <property type="evidence" value="ECO:0007669"/>
    <property type="project" value="UniProtKB-ARBA"/>
</dbReference>
<dbReference type="PANTHER" id="PTHR24421:SF56">
    <property type="entry name" value="OXYGEN SENSOR HISTIDINE KINASE RESPONSE REGULATOR DOST"/>
    <property type="match status" value="1"/>
</dbReference>
<evidence type="ECO:0000313" key="13">
    <source>
        <dbReference type="EMBL" id="MBB4983859.1"/>
    </source>
</evidence>
<evidence type="ECO:0000259" key="12">
    <source>
        <dbReference type="SMART" id="SM00065"/>
    </source>
</evidence>
<proteinExistence type="predicted"/>
<dbReference type="Gene3D" id="3.30.565.10">
    <property type="entry name" value="Histidine kinase-like ATPase, C-terminal domain"/>
    <property type="match status" value="1"/>
</dbReference>
<dbReference type="InterPro" id="IPR036890">
    <property type="entry name" value="HATPase_C_sf"/>
</dbReference>
<feature type="domain" description="GAF" evidence="12">
    <location>
        <begin position="36"/>
        <end position="183"/>
    </location>
</feature>
<keyword evidence="3" id="KW-0963">Cytoplasm</keyword>
<name>A0A7W7U2L9_9ACTN</name>
<keyword evidence="5" id="KW-0808">Transferase</keyword>
<evidence type="ECO:0000256" key="1">
    <source>
        <dbReference type="ARBA" id="ARBA00001946"/>
    </source>
</evidence>
<keyword evidence="7 13" id="KW-0418">Kinase</keyword>
<dbReference type="InterPro" id="IPR011712">
    <property type="entry name" value="Sig_transdc_His_kin_sub3_dim/P"/>
</dbReference>
<organism evidence="13 14">
    <name type="scientific">Streptomyces nymphaeiformis</name>
    <dbReference type="NCBI Taxonomy" id="2663842"/>
    <lineage>
        <taxon>Bacteria</taxon>
        <taxon>Bacillati</taxon>
        <taxon>Actinomycetota</taxon>
        <taxon>Actinomycetes</taxon>
        <taxon>Kitasatosporales</taxon>
        <taxon>Streptomycetaceae</taxon>
        <taxon>Streptomyces</taxon>
    </lineage>
</organism>
<feature type="compositionally biased region" description="Low complexity" evidence="11">
    <location>
        <begin position="247"/>
        <end position="275"/>
    </location>
</feature>
<dbReference type="GO" id="GO:0070025">
    <property type="term" value="F:carbon monoxide binding"/>
    <property type="evidence" value="ECO:0007669"/>
    <property type="project" value="UniProtKB-ARBA"/>
</dbReference>
<feature type="compositionally biased region" description="Gly residues" evidence="11">
    <location>
        <begin position="581"/>
        <end position="591"/>
    </location>
</feature>
<keyword evidence="14" id="KW-1185">Reference proteome</keyword>
<evidence type="ECO:0000256" key="7">
    <source>
        <dbReference type="ARBA" id="ARBA00022777"/>
    </source>
</evidence>
<dbReference type="SUPFAM" id="SSF55874">
    <property type="entry name" value="ATPase domain of HSP90 chaperone/DNA topoisomerase II/histidine kinase"/>
    <property type="match status" value="1"/>
</dbReference>
<dbReference type="GO" id="GO:0005524">
    <property type="term" value="F:ATP binding"/>
    <property type="evidence" value="ECO:0007669"/>
    <property type="project" value="UniProtKB-ARBA"/>
</dbReference>
<evidence type="ECO:0000256" key="5">
    <source>
        <dbReference type="ARBA" id="ARBA00022679"/>
    </source>
</evidence>
<keyword evidence="6" id="KW-0479">Metal-binding</keyword>
<dbReference type="GO" id="GO:0019826">
    <property type="term" value="F:oxygen sensor activity"/>
    <property type="evidence" value="ECO:0007669"/>
    <property type="project" value="UniProtKB-ARBA"/>
</dbReference>
<comment type="cofactor">
    <cofactor evidence="1">
        <name>Mg(2+)</name>
        <dbReference type="ChEBI" id="CHEBI:18420"/>
    </cofactor>
</comment>
<keyword evidence="4" id="KW-0597">Phosphoprotein</keyword>
<evidence type="ECO:0000313" key="14">
    <source>
        <dbReference type="Proteomes" id="UP000582643"/>
    </source>
</evidence>
<dbReference type="GO" id="GO:0016020">
    <property type="term" value="C:membrane"/>
    <property type="evidence" value="ECO:0007669"/>
    <property type="project" value="InterPro"/>
</dbReference>
<accession>A0A7W7U2L9</accession>
<reference evidence="13 14" key="1">
    <citation type="submission" date="2020-08" db="EMBL/GenBank/DDBJ databases">
        <title>Genomic Encyclopedia of Type Strains, Phase III (KMG-III): the genomes of soil and plant-associated and newly described type strains.</title>
        <authorList>
            <person name="Whitman W."/>
        </authorList>
    </citation>
    <scope>NUCLEOTIDE SEQUENCE [LARGE SCALE GENOMIC DNA]</scope>
    <source>
        <strain evidence="13 14">SFB5A</strain>
    </source>
</reference>
<dbReference type="Pfam" id="PF07730">
    <property type="entry name" value="HisKA_3"/>
    <property type="match status" value="1"/>
</dbReference>
<protein>
    <submittedName>
        <fullName evidence="13">Signal transduction histidine kinase</fullName>
    </submittedName>
</protein>
<dbReference type="EMBL" id="JACHJY010000007">
    <property type="protein sequence ID" value="MBB4983859.1"/>
    <property type="molecule type" value="Genomic_DNA"/>
</dbReference>
<comment type="caution">
    <text evidence="13">The sequence shown here is derived from an EMBL/GenBank/DDBJ whole genome shotgun (WGS) entry which is preliminary data.</text>
</comment>
<evidence type="ECO:0000256" key="6">
    <source>
        <dbReference type="ARBA" id="ARBA00022723"/>
    </source>
</evidence>
<evidence type="ECO:0000256" key="9">
    <source>
        <dbReference type="ARBA" id="ARBA00023004"/>
    </source>
</evidence>
<evidence type="ECO:0000256" key="11">
    <source>
        <dbReference type="SAM" id="MobiDB-lite"/>
    </source>
</evidence>
<sequence>MPDTATHARPPWPRIDVPDRMHGLLTAVMDLGRDLELPQVLRSIVEAAVSLTDAEYGALGVIDDRQKLSQFLPVGMADELVARIGPAPCGHGILGELISNPTPLRLTDLTRHPSSFGFPAHHPPMRTFLGAPIRVRDEVFGNIYLTEKRGGGAFDADDEAVLTTLSMAAGVAVDNARLYHDSRRREHRLEALGEITRTLLAGTDTDEVLRLIARRAMEVADADLAAVLLPAKPTRAVRTDSGPTDPVPAGAVPSAPVGAGSDNATASTGPAPAGPASTGDLIVRVAHGDSAEAVRGAVLPAYGSLAGLAARTRGPVVSADVRADPRALALDGRTGDEHGPVVAVPLPVDDAVCGALRLSRKAGRPAFDTAETMLISGFADQAAIALELARRRAESEELAVLHDRDRIARDLHDVAIQRLFATGMTLQSATRVIEHPGAAERVARAVDDLDTTIQIIRSTILQLRTPGDDRSGPALRRRMAETVQLAAQHLGFTPSLRILGPVDTGVPEALAEHVLAVTAEALSNTARHARAHRADVVLSVPDPADRLVLTVTDDGIGLGRAAPTGGLLNMRSRATQCHGTLGLGEPGGGGLRVTWSAPLPTD</sequence>
<dbReference type="Proteomes" id="UP000582643">
    <property type="component" value="Unassembled WGS sequence"/>
</dbReference>
<keyword evidence="10" id="KW-0902">Two-component regulatory system</keyword>
<dbReference type="GO" id="GO:0070026">
    <property type="term" value="F:nitric oxide binding"/>
    <property type="evidence" value="ECO:0007669"/>
    <property type="project" value="UniProtKB-ARBA"/>
</dbReference>
<keyword evidence="8" id="KW-0460">Magnesium</keyword>
<evidence type="ECO:0000256" key="8">
    <source>
        <dbReference type="ARBA" id="ARBA00022842"/>
    </source>
</evidence>
<dbReference type="FunFam" id="3.30.450.40:FF:000052">
    <property type="entry name" value="Oxygen sensor histidine kinase response regulator DevS/DosS"/>
    <property type="match status" value="1"/>
</dbReference>
<dbReference type="InterPro" id="IPR050482">
    <property type="entry name" value="Sensor_HK_TwoCompSys"/>
</dbReference>
<evidence type="ECO:0000256" key="2">
    <source>
        <dbReference type="ARBA" id="ARBA00001971"/>
    </source>
</evidence>
<dbReference type="Gene3D" id="3.30.450.40">
    <property type="match status" value="2"/>
</dbReference>
<dbReference type="GO" id="GO:0070483">
    <property type="term" value="P:detection of hypoxia"/>
    <property type="evidence" value="ECO:0007669"/>
    <property type="project" value="UniProtKB-ARBA"/>
</dbReference>
<dbReference type="PANTHER" id="PTHR24421">
    <property type="entry name" value="NITRATE/NITRITE SENSOR PROTEIN NARX-RELATED"/>
    <property type="match status" value="1"/>
</dbReference>
<dbReference type="InterPro" id="IPR003018">
    <property type="entry name" value="GAF"/>
</dbReference>
<feature type="region of interest" description="Disordered" evidence="11">
    <location>
        <begin position="236"/>
        <end position="275"/>
    </location>
</feature>
<comment type="cofactor">
    <cofactor evidence="2">
        <name>heme</name>
        <dbReference type="ChEBI" id="CHEBI:30413"/>
    </cofactor>
</comment>
<dbReference type="Gene3D" id="1.20.5.1930">
    <property type="match status" value="1"/>
</dbReference>
<feature type="region of interest" description="Disordered" evidence="11">
    <location>
        <begin position="581"/>
        <end position="602"/>
    </location>
</feature>
<dbReference type="SUPFAM" id="SSF55781">
    <property type="entry name" value="GAF domain-like"/>
    <property type="match status" value="2"/>
</dbReference>
<dbReference type="GO" id="GO:0020037">
    <property type="term" value="F:heme binding"/>
    <property type="evidence" value="ECO:0007669"/>
    <property type="project" value="UniProtKB-ARBA"/>
</dbReference>
<dbReference type="SMART" id="SM00065">
    <property type="entry name" value="GAF"/>
    <property type="match status" value="2"/>
</dbReference>
<dbReference type="GO" id="GO:0046983">
    <property type="term" value="F:protein dimerization activity"/>
    <property type="evidence" value="ECO:0007669"/>
    <property type="project" value="InterPro"/>
</dbReference>
<keyword evidence="9" id="KW-0408">Iron</keyword>
<gene>
    <name evidence="13" type="ORF">GGE06_004805</name>
</gene>